<dbReference type="AlphaFoldDB" id="A0A0D0Q8A7"/>
<dbReference type="PANTHER" id="PTHR28259:SF16">
    <property type="entry name" value="FLUORIDE-SPECIFIC ION CHANNEL FLUC 2"/>
    <property type="match status" value="1"/>
</dbReference>
<sequence length="110" mass="12066">MIPVALGGAFGAWCRYQLGIWLLRWTKKSSLPLSILFINWLGSFGLGVVLAHDVQAVGVTVGFFGAFTTFSTFSVEALQLLLRKHYKEASLYIVASLIGSICMFQAGFML</sequence>
<proteinExistence type="inferred from homology"/>
<evidence type="ECO:0000256" key="3">
    <source>
        <dbReference type="ARBA" id="ARBA00022475"/>
    </source>
</evidence>
<comment type="catalytic activity">
    <reaction evidence="12">
        <text>fluoride(in) = fluoride(out)</text>
        <dbReference type="Rhea" id="RHEA:76159"/>
        <dbReference type="ChEBI" id="CHEBI:17051"/>
    </reaction>
    <physiologicalReaction direction="left-to-right" evidence="12">
        <dbReference type="Rhea" id="RHEA:76160"/>
    </physiologicalReaction>
</comment>
<name>A0A0D0Q8A7_9BACL</name>
<evidence type="ECO:0000256" key="10">
    <source>
        <dbReference type="ARBA" id="ARBA00023303"/>
    </source>
</evidence>
<accession>A0A0D0Q8A7</accession>
<evidence type="ECO:0000256" key="9">
    <source>
        <dbReference type="ARBA" id="ARBA00023136"/>
    </source>
</evidence>
<keyword evidence="9 14" id="KW-0472">Membrane</keyword>
<evidence type="ECO:0000256" key="11">
    <source>
        <dbReference type="ARBA" id="ARBA00035120"/>
    </source>
</evidence>
<protein>
    <recommendedName>
        <fullName evidence="14">Fluoride-specific ion channel FluC</fullName>
    </recommendedName>
</protein>
<comment type="caution">
    <text evidence="15">The sequence shown here is derived from an EMBL/GenBank/DDBJ whole genome shotgun (WGS) entry which is preliminary data.</text>
</comment>
<evidence type="ECO:0000256" key="7">
    <source>
        <dbReference type="ARBA" id="ARBA00023053"/>
    </source>
</evidence>
<keyword evidence="4 14" id="KW-0812">Transmembrane</keyword>
<dbReference type="Proteomes" id="UP000032102">
    <property type="component" value="Unassembled WGS sequence"/>
</dbReference>
<evidence type="ECO:0000256" key="14">
    <source>
        <dbReference type="HAMAP-Rule" id="MF_00454"/>
    </source>
</evidence>
<dbReference type="HAMAP" id="MF_00454">
    <property type="entry name" value="FluC"/>
    <property type="match status" value="1"/>
</dbReference>
<comment type="subcellular location">
    <subcellularLocation>
        <location evidence="1 14">Cell membrane</location>
        <topology evidence="1 14">Multi-pass membrane protein</topology>
    </subcellularLocation>
</comment>
<comment type="activity regulation">
    <text evidence="14">Na(+) is not transported, but it plays an essential structural role and its presence is essential for fluoride channel function.</text>
</comment>
<feature type="transmembrane region" description="Helical" evidence="14">
    <location>
        <begin position="31"/>
        <end position="51"/>
    </location>
</feature>
<dbReference type="GO" id="GO:0046872">
    <property type="term" value="F:metal ion binding"/>
    <property type="evidence" value="ECO:0007669"/>
    <property type="project" value="UniProtKB-KW"/>
</dbReference>
<dbReference type="PATRIC" id="fig|404937.3.peg.1758"/>
<dbReference type="GO" id="GO:0005886">
    <property type="term" value="C:plasma membrane"/>
    <property type="evidence" value="ECO:0007669"/>
    <property type="project" value="UniProtKB-SubCell"/>
</dbReference>
<evidence type="ECO:0000256" key="1">
    <source>
        <dbReference type="ARBA" id="ARBA00004651"/>
    </source>
</evidence>
<feature type="transmembrane region" description="Helical" evidence="14">
    <location>
        <begin position="89"/>
        <end position="108"/>
    </location>
</feature>
<feature type="transmembrane region" description="Helical" evidence="14">
    <location>
        <begin position="57"/>
        <end position="82"/>
    </location>
</feature>
<keyword evidence="16" id="KW-1185">Reference proteome</keyword>
<comment type="function">
    <text evidence="13 14">Fluoride-specific ion channel. Important for reducing fluoride concentration in the cell, thus reducing its toxicity.</text>
</comment>
<dbReference type="GO" id="GO:0140114">
    <property type="term" value="P:cellular detoxification of fluoride"/>
    <property type="evidence" value="ECO:0007669"/>
    <property type="project" value="UniProtKB-UniRule"/>
</dbReference>
<keyword evidence="2 14" id="KW-0813">Transport</keyword>
<keyword evidence="6 14" id="KW-1133">Transmembrane helix</keyword>
<gene>
    <name evidence="14" type="primary">fluC</name>
    <name evidence="14" type="synonym">crcB</name>
    <name evidence="15" type="ORF">LH47_01656</name>
</gene>
<keyword evidence="10 14" id="KW-0407">Ion channel</keyword>
<keyword evidence="7 14" id="KW-0915">Sodium</keyword>
<evidence type="ECO:0000256" key="4">
    <source>
        <dbReference type="ARBA" id="ARBA00022692"/>
    </source>
</evidence>
<evidence type="ECO:0000256" key="13">
    <source>
        <dbReference type="ARBA" id="ARBA00049940"/>
    </source>
</evidence>
<reference evidence="15 16" key="1">
    <citation type="submission" date="2015-01" db="EMBL/GenBank/DDBJ databases">
        <title>Draft genome of Anoxybacillus thermarum strain AF/04.</title>
        <authorList>
            <person name="Poli A."/>
            <person name="Nicolaus B."/>
            <person name="Chan K.-G."/>
            <person name="Kahar U.M."/>
            <person name="Yaakob A.S."/>
            <person name="Chan C.S."/>
            <person name="Goh K.M."/>
        </authorList>
    </citation>
    <scope>NUCLEOTIDE SEQUENCE [LARGE SCALE GENOMIC DNA]</scope>
    <source>
        <strain evidence="15 16">AF/04</strain>
    </source>
</reference>
<evidence type="ECO:0000313" key="15">
    <source>
        <dbReference type="EMBL" id="KIQ94238.1"/>
    </source>
</evidence>
<dbReference type="GO" id="GO:0062054">
    <property type="term" value="F:fluoride channel activity"/>
    <property type="evidence" value="ECO:0007669"/>
    <property type="project" value="UniProtKB-UniRule"/>
</dbReference>
<evidence type="ECO:0000313" key="16">
    <source>
        <dbReference type="Proteomes" id="UP000032102"/>
    </source>
</evidence>
<dbReference type="NCBIfam" id="TIGR00494">
    <property type="entry name" value="crcB"/>
    <property type="match status" value="1"/>
</dbReference>
<keyword evidence="5 14" id="KW-0479">Metal-binding</keyword>
<dbReference type="RefSeq" id="WP_043966475.1">
    <property type="nucleotide sequence ID" value="NZ_JXTH01000029.1"/>
</dbReference>
<dbReference type="InterPro" id="IPR003691">
    <property type="entry name" value="FluC"/>
</dbReference>
<keyword evidence="8 14" id="KW-0406">Ion transport</keyword>
<evidence type="ECO:0000256" key="2">
    <source>
        <dbReference type="ARBA" id="ARBA00022448"/>
    </source>
</evidence>
<organism evidence="15 16">
    <name type="scientific">Anoxybacillus thermarum</name>
    <dbReference type="NCBI Taxonomy" id="404937"/>
    <lineage>
        <taxon>Bacteria</taxon>
        <taxon>Bacillati</taxon>
        <taxon>Bacillota</taxon>
        <taxon>Bacilli</taxon>
        <taxon>Bacillales</taxon>
        <taxon>Anoxybacillaceae</taxon>
        <taxon>Anoxybacillus</taxon>
    </lineage>
</organism>
<dbReference type="Pfam" id="PF02537">
    <property type="entry name" value="CRCB"/>
    <property type="match status" value="1"/>
</dbReference>
<feature type="binding site" evidence="14">
    <location>
        <position position="68"/>
    </location>
    <ligand>
        <name>Na(+)</name>
        <dbReference type="ChEBI" id="CHEBI:29101"/>
        <note>structural</note>
    </ligand>
</feature>
<evidence type="ECO:0000256" key="8">
    <source>
        <dbReference type="ARBA" id="ARBA00023065"/>
    </source>
</evidence>
<dbReference type="EMBL" id="JXTH01000029">
    <property type="protein sequence ID" value="KIQ94238.1"/>
    <property type="molecule type" value="Genomic_DNA"/>
</dbReference>
<dbReference type="PANTHER" id="PTHR28259">
    <property type="entry name" value="FLUORIDE EXPORT PROTEIN 1-RELATED"/>
    <property type="match status" value="1"/>
</dbReference>
<evidence type="ECO:0000256" key="6">
    <source>
        <dbReference type="ARBA" id="ARBA00022989"/>
    </source>
</evidence>
<comment type="similarity">
    <text evidence="11 14">Belongs to the fluoride channel Fluc/FEX (TC 1.A.43) family.</text>
</comment>
<feature type="binding site" evidence="14">
    <location>
        <position position="65"/>
    </location>
    <ligand>
        <name>Na(+)</name>
        <dbReference type="ChEBI" id="CHEBI:29101"/>
        <note>structural</note>
    </ligand>
</feature>
<evidence type="ECO:0000256" key="12">
    <source>
        <dbReference type="ARBA" id="ARBA00035585"/>
    </source>
</evidence>
<keyword evidence="3 14" id="KW-1003">Cell membrane</keyword>
<evidence type="ECO:0000256" key="5">
    <source>
        <dbReference type="ARBA" id="ARBA00022723"/>
    </source>
</evidence>